<proteinExistence type="inferred from homology"/>
<organism evidence="7 8">
    <name type="scientific">Paenibacillus oralis</name>
    <dbReference type="NCBI Taxonomy" id="2490856"/>
    <lineage>
        <taxon>Bacteria</taxon>
        <taxon>Bacillati</taxon>
        <taxon>Bacillota</taxon>
        <taxon>Bacilli</taxon>
        <taxon>Bacillales</taxon>
        <taxon>Paenibacillaceae</taxon>
        <taxon>Paenibacillus</taxon>
    </lineage>
</organism>
<sequence length="219" mass="25053">MENVSNLARRHKDTLYRLLTSFTDLGYNMGYQLLNAADFGVAQSRVRVIIAGIRKDLGFFYEFPKPPQIRRTVRDVIGDLPEAATVTKFLYEEPLIPNHTTNWESPSPERLYDVILNPRNQRRGMRRLPWDDVSPTLTAHIAKDGREFLHPTADRRLTVREALRIMSVPDSYVIPGSVKLSHQYRLTGNGVPYLLGKALAQSLRLQLLNARDNRMVGII</sequence>
<comment type="similarity">
    <text evidence="6">Belongs to the class I-like SAM-binding methyltransferase superfamily. C5-methyltransferase family.</text>
</comment>
<dbReference type="Gene3D" id="3.40.50.150">
    <property type="entry name" value="Vaccinia Virus protein VP39"/>
    <property type="match status" value="1"/>
</dbReference>
<dbReference type="Pfam" id="PF00145">
    <property type="entry name" value="DNA_methylase"/>
    <property type="match status" value="1"/>
</dbReference>
<dbReference type="AlphaFoldDB" id="A0A3P3TB22"/>
<dbReference type="PANTHER" id="PTHR10629:SF52">
    <property type="entry name" value="DNA (CYTOSINE-5)-METHYLTRANSFERASE 1"/>
    <property type="match status" value="1"/>
</dbReference>
<dbReference type="GO" id="GO:0044027">
    <property type="term" value="P:negative regulation of gene expression via chromosomal CpG island methylation"/>
    <property type="evidence" value="ECO:0007669"/>
    <property type="project" value="TreeGrafter"/>
</dbReference>
<dbReference type="GO" id="GO:0003886">
    <property type="term" value="F:DNA (cytosine-5-)-methyltransferase activity"/>
    <property type="evidence" value="ECO:0007669"/>
    <property type="project" value="UniProtKB-EC"/>
</dbReference>
<keyword evidence="5" id="KW-0680">Restriction system</keyword>
<evidence type="ECO:0000313" key="7">
    <source>
        <dbReference type="EMBL" id="RRJ54734.1"/>
    </source>
</evidence>
<dbReference type="EMBL" id="RRCN01000002">
    <property type="protein sequence ID" value="RRJ54734.1"/>
    <property type="molecule type" value="Genomic_DNA"/>
</dbReference>
<comment type="caution">
    <text evidence="6">Lacks conserved residue(s) required for the propagation of feature annotation.</text>
</comment>
<evidence type="ECO:0000256" key="5">
    <source>
        <dbReference type="ARBA" id="ARBA00022747"/>
    </source>
</evidence>
<evidence type="ECO:0000256" key="6">
    <source>
        <dbReference type="PROSITE-ProRule" id="PRU01016"/>
    </source>
</evidence>
<protein>
    <recommendedName>
        <fullName evidence="1">DNA (cytosine-5-)-methyltransferase</fullName>
        <ecNumber evidence="1">2.1.1.37</ecNumber>
    </recommendedName>
</protein>
<dbReference type="GO" id="GO:0003677">
    <property type="term" value="F:DNA binding"/>
    <property type="evidence" value="ECO:0007669"/>
    <property type="project" value="TreeGrafter"/>
</dbReference>
<evidence type="ECO:0000256" key="1">
    <source>
        <dbReference type="ARBA" id="ARBA00011975"/>
    </source>
</evidence>
<dbReference type="OrthoDB" id="9813719at2"/>
<dbReference type="GO" id="GO:0009307">
    <property type="term" value="P:DNA restriction-modification system"/>
    <property type="evidence" value="ECO:0007669"/>
    <property type="project" value="UniProtKB-KW"/>
</dbReference>
<gene>
    <name evidence="7" type="ORF">EHV15_34620</name>
</gene>
<evidence type="ECO:0000256" key="4">
    <source>
        <dbReference type="ARBA" id="ARBA00022691"/>
    </source>
</evidence>
<keyword evidence="4 6" id="KW-0949">S-adenosyl-L-methionine</keyword>
<dbReference type="PROSITE" id="PS51679">
    <property type="entry name" value="SAM_MT_C5"/>
    <property type="match status" value="1"/>
</dbReference>
<keyword evidence="8" id="KW-1185">Reference proteome</keyword>
<dbReference type="PANTHER" id="PTHR10629">
    <property type="entry name" value="CYTOSINE-SPECIFIC METHYLTRANSFERASE"/>
    <property type="match status" value="1"/>
</dbReference>
<dbReference type="EC" id="2.1.1.37" evidence="1"/>
<reference evidence="7 8" key="1">
    <citation type="submission" date="2018-11" db="EMBL/GenBank/DDBJ databases">
        <title>Genome sequencing of Paenibacillus sp. KCOM 3021 (= ChDC PVNT-B20).</title>
        <authorList>
            <person name="Kook J.-K."/>
            <person name="Park S.-N."/>
            <person name="Lim Y.K."/>
        </authorList>
    </citation>
    <scope>NUCLEOTIDE SEQUENCE [LARGE SCALE GENOMIC DNA]</scope>
    <source>
        <strain evidence="7 8">KCOM 3021</strain>
    </source>
</reference>
<dbReference type="Proteomes" id="UP000267017">
    <property type="component" value="Unassembled WGS sequence"/>
</dbReference>
<keyword evidence="3 6" id="KW-0808">Transferase</keyword>
<dbReference type="InterPro" id="IPR029063">
    <property type="entry name" value="SAM-dependent_MTases_sf"/>
</dbReference>
<keyword evidence="2 6" id="KW-0489">Methyltransferase</keyword>
<evidence type="ECO:0000256" key="3">
    <source>
        <dbReference type="ARBA" id="ARBA00022679"/>
    </source>
</evidence>
<dbReference type="SUPFAM" id="SSF53335">
    <property type="entry name" value="S-adenosyl-L-methionine-dependent methyltransferases"/>
    <property type="match status" value="1"/>
</dbReference>
<accession>A0A3P3TB22</accession>
<dbReference type="GO" id="GO:0032259">
    <property type="term" value="P:methylation"/>
    <property type="evidence" value="ECO:0007669"/>
    <property type="project" value="UniProtKB-KW"/>
</dbReference>
<name>A0A3P3TB22_9BACL</name>
<evidence type="ECO:0000313" key="8">
    <source>
        <dbReference type="Proteomes" id="UP000267017"/>
    </source>
</evidence>
<comment type="caution">
    <text evidence="7">The sequence shown here is derived from an EMBL/GenBank/DDBJ whole genome shotgun (WGS) entry which is preliminary data.</text>
</comment>
<dbReference type="InterPro" id="IPR001525">
    <property type="entry name" value="C5_MeTfrase"/>
</dbReference>
<evidence type="ECO:0000256" key="2">
    <source>
        <dbReference type="ARBA" id="ARBA00022603"/>
    </source>
</evidence>
<dbReference type="Gene3D" id="3.90.120.10">
    <property type="entry name" value="DNA Methylase, subunit A, domain 2"/>
    <property type="match status" value="1"/>
</dbReference>
<dbReference type="InterPro" id="IPR050390">
    <property type="entry name" value="C5-Methyltransferase"/>
</dbReference>